<evidence type="ECO:0000313" key="2">
    <source>
        <dbReference type="EMBL" id="RZR71491.1"/>
    </source>
</evidence>
<dbReference type="Proteomes" id="UP000290560">
    <property type="component" value="Unassembled WGS sequence"/>
</dbReference>
<organism evidence="2">
    <name type="scientific">Ensete ventricosum</name>
    <name type="common">Abyssinian banana</name>
    <name type="synonym">Musa ensete</name>
    <dbReference type="NCBI Taxonomy" id="4639"/>
    <lineage>
        <taxon>Eukaryota</taxon>
        <taxon>Viridiplantae</taxon>
        <taxon>Streptophyta</taxon>
        <taxon>Embryophyta</taxon>
        <taxon>Tracheophyta</taxon>
        <taxon>Spermatophyta</taxon>
        <taxon>Magnoliopsida</taxon>
        <taxon>Liliopsida</taxon>
        <taxon>Zingiberales</taxon>
        <taxon>Musaceae</taxon>
        <taxon>Ensete</taxon>
    </lineage>
</organism>
<dbReference type="AlphaFoldDB" id="A0A445MB61"/>
<dbReference type="EMBL" id="KV875540">
    <property type="protein sequence ID" value="RZR71491.1"/>
    <property type="molecule type" value="Genomic_DNA"/>
</dbReference>
<accession>A0A445MB61</accession>
<gene>
    <name evidence="2" type="ORF">BHM03_00005423</name>
</gene>
<protein>
    <submittedName>
        <fullName evidence="2">Uncharacterized protein</fullName>
    </submittedName>
</protein>
<reference evidence="2" key="1">
    <citation type="journal article" date="2018" name="Data Brief">
        <title>Genome sequence data from 17 accessions of Ensete ventricosum, a staple food crop for millions in Ethiopia.</title>
        <authorList>
            <person name="Yemataw Z."/>
            <person name="Muzemil S."/>
            <person name="Ambachew D."/>
            <person name="Tripathi L."/>
            <person name="Tesfaye K."/>
            <person name="Chala A."/>
            <person name="Farbos A."/>
            <person name="O'Neill P."/>
            <person name="Moore K."/>
            <person name="Grant M."/>
            <person name="Studholme D.J."/>
        </authorList>
    </citation>
    <scope>NUCLEOTIDE SEQUENCE [LARGE SCALE GENOMIC DNA]</scope>
    <source>
        <tissue evidence="2">Leaf</tissue>
    </source>
</reference>
<feature type="region of interest" description="Disordered" evidence="1">
    <location>
        <begin position="110"/>
        <end position="136"/>
    </location>
</feature>
<sequence length="203" mass="23553">MKTWWEERDRTRYCCFYLNYGHDTEECQDLKNQIKDFIYRKHLQCYVRKSHGPSPHPKGSVEKQINVIIDGRAPGARRGVGRVYRGWPSLTLLEPEELGELEVGGGEVAETEAAGEEQPRQPPDHRIRQEVPLQGRQRRPDRRLVWHSNDRLHIPTVARWVHLLSVNLQRRDLDALLTSATLRTPAIVILTQLSASSYQIMSR</sequence>
<proteinExistence type="predicted"/>
<feature type="compositionally biased region" description="Basic and acidic residues" evidence="1">
    <location>
        <begin position="117"/>
        <end position="129"/>
    </location>
</feature>
<name>A0A445MB61_ENSVE</name>
<evidence type="ECO:0000256" key="1">
    <source>
        <dbReference type="SAM" id="MobiDB-lite"/>
    </source>
</evidence>